<evidence type="ECO:0000256" key="1">
    <source>
        <dbReference type="ARBA" id="ARBA00003195"/>
    </source>
</evidence>
<feature type="transmembrane region" description="Helical" evidence="18">
    <location>
        <begin position="80"/>
        <end position="101"/>
    </location>
</feature>
<evidence type="ECO:0000256" key="8">
    <source>
        <dbReference type="ARBA" id="ARBA00022692"/>
    </source>
</evidence>
<keyword evidence="8 18" id="KW-0812">Transmembrane</keyword>
<evidence type="ECO:0000256" key="18">
    <source>
        <dbReference type="SAM" id="Phobius"/>
    </source>
</evidence>
<evidence type="ECO:0000256" key="7">
    <source>
        <dbReference type="ARBA" id="ARBA00022660"/>
    </source>
</evidence>
<protein>
    <recommendedName>
        <fullName evidence="5">NADH dehydrogenase [ubiquinone] 1 beta subcomplex subunit 6</fullName>
    </recommendedName>
    <alternativeName>
        <fullName evidence="16">Complex I-B17</fullName>
    </alternativeName>
    <alternativeName>
        <fullName evidence="15">NADH-ubiquinone oxidoreductase B17 subunit</fullName>
    </alternativeName>
</protein>
<evidence type="ECO:0000256" key="10">
    <source>
        <dbReference type="ARBA" id="ARBA00022982"/>
    </source>
</evidence>
<keyword evidence="12" id="KW-0007">Acetylation</keyword>
<reference evidence="19 20" key="1">
    <citation type="submission" date="2009-03" db="EMBL/GenBank/DDBJ databases">
        <authorList>
            <person name="Warren W."/>
            <person name="Ye L."/>
            <person name="Minx P."/>
            <person name="Worley K."/>
            <person name="Gibbs R."/>
            <person name="Wilson R.K."/>
        </authorList>
    </citation>
    <scope>NUCLEOTIDE SEQUENCE [LARGE SCALE GENOMIC DNA]</scope>
</reference>
<sequence>MRHSQASISRGFTAAAAAASAASTPLGGMEGAEKRGGGGDPGRRCAREPVLPPEATWPMDRFWDKFLANKSPWRNTVYKVYGKSMFIFTYVLIPAWIVHYYMKYHMATKPYAIVQSKLRIFPGDTIVETGEVIPPMKEFPDQHH</sequence>
<evidence type="ECO:0000256" key="3">
    <source>
        <dbReference type="ARBA" id="ARBA00007771"/>
    </source>
</evidence>
<keyword evidence="14 18" id="KW-0472">Membrane</keyword>
<dbReference type="AlphaFoldDB" id="A0A8I3W4L7"/>
<keyword evidence="7" id="KW-0679">Respiratory chain</keyword>
<keyword evidence="9" id="KW-0999">Mitochondrion inner membrane</keyword>
<evidence type="ECO:0000313" key="20">
    <source>
        <dbReference type="Proteomes" id="UP000008225"/>
    </source>
</evidence>
<reference evidence="19" key="2">
    <citation type="submission" date="2025-08" db="UniProtKB">
        <authorList>
            <consortium name="Ensembl"/>
        </authorList>
    </citation>
    <scope>IDENTIFICATION</scope>
</reference>
<keyword evidence="6" id="KW-0813">Transport</keyword>
<keyword evidence="10" id="KW-0249">Electron transport</keyword>
<evidence type="ECO:0000256" key="2">
    <source>
        <dbReference type="ARBA" id="ARBA00004298"/>
    </source>
</evidence>
<name>A0A8I3W4L7_CALJA</name>
<comment type="function">
    <text evidence="1">Accessory subunit of the mitochondrial membrane respiratory chain NADH dehydrogenase (Complex I), that is believed not to be involved in catalysis. Complex I functions in the transfer of electrons from NADH to the respiratory chain. The immediate electron acceptor for the enzyme is believed to be ubiquinone.</text>
</comment>
<feature type="region of interest" description="Disordered" evidence="17">
    <location>
        <begin position="25"/>
        <end position="54"/>
    </location>
</feature>
<accession>A0A8I3W4L7</accession>
<dbReference type="PANTHER" id="PTHR15083">
    <property type="entry name" value="NADH DEHYDROGENASE [UBIQUINONE] 1 BETA SUBCOMPLEX SUBUNIT 6"/>
    <property type="match status" value="1"/>
</dbReference>
<reference evidence="19" key="3">
    <citation type="submission" date="2025-09" db="UniProtKB">
        <authorList>
            <consortium name="Ensembl"/>
        </authorList>
    </citation>
    <scope>IDENTIFICATION</scope>
</reference>
<comment type="subunit">
    <text evidence="4">Complex I is composed of 45 different subunits.</text>
</comment>
<dbReference type="Ensembl" id="ENSCJAT00000141539.1">
    <property type="protein sequence ID" value="ENSCJAP00000081442.1"/>
    <property type="gene ID" value="ENSCJAG00000077184.1"/>
</dbReference>
<evidence type="ECO:0000256" key="14">
    <source>
        <dbReference type="ARBA" id="ARBA00023136"/>
    </source>
</evidence>
<feature type="compositionally biased region" description="Basic and acidic residues" evidence="17">
    <location>
        <begin position="31"/>
        <end position="47"/>
    </location>
</feature>
<comment type="subcellular location">
    <subcellularLocation>
        <location evidence="2">Mitochondrion inner membrane</location>
        <topology evidence="2">Single-pass membrane protein</topology>
        <orientation evidence="2">Matrix side</orientation>
    </subcellularLocation>
</comment>
<dbReference type="InterPro" id="IPR019174">
    <property type="entry name" value="NADH_DH_b-subcmplx_su6"/>
</dbReference>
<evidence type="ECO:0000256" key="17">
    <source>
        <dbReference type="SAM" id="MobiDB-lite"/>
    </source>
</evidence>
<evidence type="ECO:0000256" key="15">
    <source>
        <dbReference type="ARBA" id="ARBA00029949"/>
    </source>
</evidence>
<dbReference type="Pfam" id="PF09782">
    <property type="entry name" value="NDUF_B6"/>
    <property type="match status" value="1"/>
</dbReference>
<evidence type="ECO:0000256" key="6">
    <source>
        <dbReference type="ARBA" id="ARBA00022448"/>
    </source>
</evidence>
<evidence type="ECO:0000256" key="16">
    <source>
        <dbReference type="ARBA" id="ARBA00030214"/>
    </source>
</evidence>
<evidence type="ECO:0000256" key="11">
    <source>
        <dbReference type="ARBA" id="ARBA00022989"/>
    </source>
</evidence>
<keyword evidence="13" id="KW-0496">Mitochondrion</keyword>
<comment type="similarity">
    <text evidence="3">Belongs to the complex I NDUFB6 subunit family.</text>
</comment>
<dbReference type="PANTHER" id="PTHR15083:SF0">
    <property type="entry name" value="NADH DEHYDROGENASE [UBIQUINONE] 1 BETA SUBCOMPLEX SUBUNIT 6"/>
    <property type="match status" value="1"/>
</dbReference>
<organism evidence="19 20">
    <name type="scientific">Callithrix jacchus</name>
    <name type="common">White-tufted-ear marmoset</name>
    <name type="synonym">Simia Jacchus</name>
    <dbReference type="NCBI Taxonomy" id="9483"/>
    <lineage>
        <taxon>Eukaryota</taxon>
        <taxon>Metazoa</taxon>
        <taxon>Chordata</taxon>
        <taxon>Craniata</taxon>
        <taxon>Vertebrata</taxon>
        <taxon>Euteleostomi</taxon>
        <taxon>Mammalia</taxon>
        <taxon>Eutheria</taxon>
        <taxon>Euarchontoglires</taxon>
        <taxon>Primates</taxon>
        <taxon>Haplorrhini</taxon>
        <taxon>Platyrrhini</taxon>
        <taxon>Cebidae</taxon>
        <taxon>Callitrichinae</taxon>
        <taxon>Callithrix</taxon>
        <taxon>Callithrix</taxon>
    </lineage>
</organism>
<dbReference type="GeneTree" id="ENSGT00390000007535"/>
<evidence type="ECO:0000256" key="4">
    <source>
        <dbReference type="ARBA" id="ARBA00011533"/>
    </source>
</evidence>
<dbReference type="Proteomes" id="UP000008225">
    <property type="component" value="Chromosome 4"/>
</dbReference>
<keyword evidence="11 18" id="KW-1133">Transmembrane helix</keyword>
<proteinExistence type="inferred from homology"/>
<evidence type="ECO:0000313" key="19">
    <source>
        <dbReference type="Ensembl" id="ENSCJAP00000081442.1"/>
    </source>
</evidence>
<dbReference type="GO" id="GO:0005743">
    <property type="term" value="C:mitochondrial inner membrane"/>
    <property type="evidence" value="ECO:0007669"/>
    <property type="project" value="UniProtKB-SubCell"/>
</dbReference>
<evidence type="ECO:0000256" key="13">
    <source>
        <dbReference type="ARBA" id="ARBA00023128"/>
    </source>
</evidence>
<dbReference type="GO" id="GO:0006120">
    <property type="term" value="P:mitochondrial electron transport, NADH to ubiquinone"/>
    <property type="evidence" value="ECO:0007669"/>
    <property type="project" value="InterPro"/>
</dbReference>
<evidence type="ECO:0000256" key="9">
    <source>
        <dbReference type="ARBA" id="ARBA00022792"/>
    </source>
</evidence>
<evidence type="ECO:0000256" key="12">
    <source>
        <dbReference type="ARBA" id="ARBA00022990"/>
    </source>
</evidence>
<keyword evidence="20" id="KW-1185">Reference proteome</keyword>
<evidence type="ECO:0000256" key="5">
    <source>
        <dbReference type="ARBA" id="ARBA00018675"/>
    </source>
</evidence>